<gene>
    <name evidence="3" type="ORF">Vafri_3264</name>
</gene>
<comment type="caution">
    <text evidence="3">The sequence shown here is derived from an EMBL/GenBank/DDBJ whole genome shotgun (WGS) entry which is preliminary data.</text>
</comment>
<dbReference type="InterPro" id="IPR011611">
    <property type="entry name" value="PfkB_dom"/>
</dbReference>
<dbReference type="Gene3D" id="3.40.1190.20">
    <property type="match status" value="1"/>
</dbReference>
<dbReference type="InterPro" id="IPR029056">
    <property type="entry name" value="Ribokinase-like"/>
</dbReference>
<accession>A0A8J4AR56</accession>
<evidence type="ECO:0000256" key="1">
    <source>
        <dbReference type="SAM" id="SignalP"/>
    </source>
</evidence>
<feature type="signal peptide" evidence="1">
    <location>
        <begin position="1"/>
        <end position="17"/>
    </location>
</feature>
<feature type="chain" id="PRO_5035287254" description="Carbohydrate kinase PfkB domain-containing protein" evidence="1">
    <location>
        <begin position="18"/>
        <end position="377"/>
    </location>
</feature>
<keyword evidence="1" id="KW-0732">Signal</keyword>
<reference evidence="3" key="1">
    <citation type="journal article" date="2021" name="Proc. Natl. Acad. Sci. U.S.A.">
        <title>Three genomes in the algal genus Volvox reveal the fate of a haploid sex-determining region after a transition to homothallism.</title>
        <authorList>
            <person name="Yamamoto K."/>
            <person name="Hamaji T."/>
            <person name="Kawai-Toyooka H."/>
            <person name="Matsuzaki R."/>
            <person name="Takahashi F."/>
            <person name="Nishimura Y."/>
            <person name="Kawachi M."/>
            <person name="Noguchi H."/>
            <person name="Minakuchi Y."/>
            <person name="Umen J.G."/>
            <person name="Toyoda A."/>
            <person name="Nozaki H."/>
        </authorList>
    </citation>
    <scope>NUCLEOTIDE SEQUENCE</scope>
    <source>
        <strain evidence="3">NIES-3780</strain>
    </source>
</reference>
<evidence type="ECO:0000259" key="2">
    <source>
        <dbReference type="Pfam" id="PF00294"/>
    </source>
</evidence>
<name>A0A8J4AR56_9CHLO</name>
<keyword evidence="4" id="KW-1185">Reference proteome</keyword>
<sequence length="377" mass="40763">MRLTTVISIALLPFAAYMVLELRRPDLLMVGTVTIDVVDDGSRPAGGAVSYAAAAVRAYGIRACVVTVAGPDADLKVFDGHELYVVNAASTLTFEHTYTWFGHQRKLRVTANPNITLSRSHVPRHCQRARTVILGPLTQHELDASSFLEYDGIFDQLYRGRQHIGLMAQGFQRRLGQDGRVLPLQTPTPQLLAGLGRWRRVSVFLSDVETEPWSEDWLGLVVSSAERLIITRGSQGATEYNDTGVHAIDVVPVDKVRDTNGAGDTFATAYMLALARGLRDPGHHAAWAASRAVMQAQSCKPQCAADLIEGHVPAWGAADRTKAALRGLVHVVQGAGSILLRDGLTALIHLRELQTGQLQQAALRANETGVASRKGGG</sequence>
<feature type="domain" description="Carbohydrate kinase PfkB" evidence="2">
    <location>
        <begin position="225"/>
        <end position="293"/>
    </location>
</feature>
<evidence type="ECO:0000313" key="4">
    <source>
        <dbReference type="Proteomes" id="UP000747399"/>
    </source>
</evidence>
<proteinExistence type="predicted"/>
<evidence type="ECO:0000313" key="3">
    <source>
        <dbReference type="EMBL" id="GIL46234.1"/>
    </source>
</evidence>
<organism evidence="3 4">
    <name type="scientific">Volvox africanus</name>
    <dbReference type="NCBI Taxonomy" id="51714"/>
    <lineage>
        <taxon>Eukaryota</taxon>
        <taxon>Viridiplantae</taxon>
        <taxon>Chlorophyta</taxon>
        <taxon>core chlorophytes</taxon>
        <taxon>Chlorophyceae</taxon>
        <taxon>CS clade</taxon>
        <taxon>Chlamydomonadales</taxon>
        <taxon>Volvocaceae</taxon>
        <taxon>Volvox</taxon>
    </lineage>
</organism>
<dbReference type="EMBL" id="BNCO01000003">
    <property type="protein sequence ID" value="GIL46234.1"/>
    <property type="molecule type" value="Genomic_DNA"/>
</dbReference>
<dbReference type="Pfam" id="PF00294">
    <property type="entry name" value="PfkB"/>
    <property type="match status" value="1"/>
</dbReference>
<protein>
    <recommendedName>
        <fullName evidence="2">Carbohydrate kinase PfkB domain-containing protein</fullName>
    </recommendedName>
</protein>
<dbReference type="Proteomes" id="UP000747399">
    <property type="component" value="Unassembled WGS sequence"/>
</dbReference>
<dbReference type="SUPFAM" id="SSF53613">
    <property type="entry name" value="Ribokinase-like"/>
    <property type="match status" value="1"/>
</dbReference>
<dbReference type="AlphaFoldDB" id="A0A8J4AR56"/>